<dbReference type="AlphaFoldDB" id="A0A511YXG9"/>
<dbReference type="InterPro" id="IPR050090">
    <property type="entry name" value="Tyrosine_recombinase_XerCD"/>
</dbReference>
<dbReference type="PROSITE" id="PS51898">
    <property type="entry name" value="TYR_RECOMBINASE"/>
    <property type="match status" value="1"/>
</dbReference>
<dbReference type="GO" id="GO:0006310">
    <property type="term" value="P:DNA recombination"/>
    <property type="evidence" value="ECO:0007669"/>
    <property type="project" value="UniProtKB-KW"/>
</dbReference>
<evidence type="ECO:0000313" key="4">
    <source>
        <dbReference type="Proteomes" id="UP000321484"/>
    </source>
</evidence>
<protein>
    <recommendedName>
        <fullName evidence="2">Tyr recombinase domain-containing protein</fullName>
    </recommendedName>
</protein>
<dbReference type="PANTHER" id="PTHR30349">
    <property type="entry name" value="PHAGE INTEGRASE-RELATED"/>
    <property type="match status" value="1"/>
</dbReference>
<reference evidence="3 4" key="1">
    <citation type="submission" date="2019-07" db="EMBL/GenBank/DDBJ databases">
        <title>Whole genome shotgun sequence of Actinotalea fermentans NBRC 105374.</title>
        <authorList>
            <person name="Hosoyama A."/>
            <person name="Uohara A."/>
            <person name="Ohji S."/>
            <person name="Ichikawa N."/>
        </authorList>
    </citation>
    <scope>NUCLEOTIDE SEQUENCE [LARGE SCALE GENOMIC DNA]</scope>
    <source>
        <strain evidence="3 4">NBRC 105374</strain>
    </source>
</reference>
<proteinExistence type="predicted"/>
<evidence type="ECO:0000256" key="1">
    <source>
        <dbReference type="ARBA" id="ARBA00023172"/>
    </source>
</evidence>
<sequence>MAVPLLCQPVVLFLGTTGCRFSEMAALRVDDVVQTPHGLGVRVHRAATQSKRTSGAVFGPAKTHQTRTVPVPAALDEYVRTRVAFTAPGGYLFPSPAGGVWTNTNFRARSGWMDATRRAGVEGMTIHDLRHTAASLLIAAGADVKAVQVILGHSTATMTMDLYGHLFSEATWQAMERLPVIPLMQTPRTIEPPPAPVQPV</sequence>
<dbReference type="Gene3D" id="1.10.443.10">
    <property type="entry name" value="Intergrase catalytic core"/>
    <property type="match status" value="1"/>
</dbReference>
<comment type="caution">
    <text evidence="3">The sequence shown here is derived from an EMBL/GenBank/DDBJ whole genome shotgun (WGS) entry which is preliminary data.</text>
</comment>
<evidence type="ECO:0000259" key="2">
    <source>
        <dbReference type="PROSITE" id="PS51898"/>
    </source>
</evidence>
<dbReference type="InterPro" id="IPR011010">
    <property type="entry name" value="DNA_brk_join_enz"/>
</dbReference>
<gene>
    <name evidence="3" type="ORF">AFE02nite_16130</name>
</gene>
<dbReference type="GO" id="GO:0015074">
    <property type="term" value="P:DNA integration"/>
    <property type="evidence" value="ECO:0007669"/>
    <property type="project" value="InterPro"/>
</dbReference>
<dbReference type="SUPFAM" id="SSF56349">
    <property type="entry name" value="DNA breaking-rejoining enzymes"/>
    <property type="match status" value="1"/>
</dbReference>
<dbReference type="PANTHER" id="PTHR30349:SF64">
    <property type="entry name" value="PROPHAGE INTEGRASE INTD-RELATED"/>
    <property type="match status" value="1"/>
</dbReference>
<name>A0A511YXG9_9CELL</name>
<evidence type="ECO:0000313" key="3">
    <source>
        <dbReference type="EMBL" id="GEN79879.1"/>
    </source>
</evidence>
<dbReference type="InterPro" id="IPR002104">
    <property type="entry name" value="Integrase_catalytic"/>
</dbReference>
<accession>A0A511YXG9</accession>
<feature type="domain" description="Tyr recombinase" evidence="2">
    <location>
        <begin position="1"/>
        <end position="177"/>
    </location>
</feature>
<dbReference type="InterPro" id="IPR013762">
    <property type="entry name" value="Integrase-like_cat_sf"/>
</dbReference>
<keyword evidence="1" id="KW-0233">DNA recombination</keyword>
<dbReference type="GO" id="GO:0003677">
    <property type="term" value="F:DNA binding"/>
    <property type="evidence" value="ECO:0007669"/>
    <property type="project" value="InterPro"/>
</dbReference>
<dbReference type="CDD" id="cd01189">
    <property type="entry name" value="INT_ICEBs1_C_like"/>
    <property type="match status" value="1"/>
</dbReference>
<organism evidence="3 4">
    <name type="scientific">Actinotalea fermentans</name>
    <dbReference type="NCBI Taxonomy" id="43671"/>
    <lineage>
        <taxon>Bacteria</taxon>
        <taxon>Bacillati</taxon>
        <taxon>Actinomycetota</taxon>
        <taxon>Actinomycetes</taxon>
        <taxon>Micrococcales</taxon>
        <taxon>Cellulomonadaceae</taxon>
        <taxon>Actinotalea</taxon>
    </lineage>
</organism>
<dbReference type="RefSeq" id="WP_407643091.1">
    <property type="nucleotide sequence ID" value="NZ_BJYK01000004.1"/>
</dbReference>
<dbReference type="Proteomes" id="UP000321484">
    <property type="component" value="Unassembled WGS sequence"/>
</dbReference>
<dbReference type="EMBL" id="BJYK01000004">
    <property type="protein sequence ID" value="GEN79879.1"/>
    <property type="molecule type" value="Genomic_DNA"/>
</dbReference>
<dbReference type="Pfam" id="PF00589">
    <property type="entry name" value="Phage_integrase"/>
    <property type="match status" value="1"/>
</dbReference>
<keyword evidence="4" id="KW-1185">Reference proteome</keyword>